<comment type="caution">
    <text evidence="2">The sequence shown here is derived from an EMBL/GenBank/DDBJ whole genome shotgun (WGS) entry which is preliminary data.</text>
</comment>
<keyword evidence="3" id="KW-1185">Reference proteome</keyword>
<accession>A0A317WTV8</accession>
<evidence type="ECO:0000313" key="3">
    <source>
        <dbReference type="Proteomes" id="UP000247233"/>
    </source>
</evidence>
<protein>
    <submittedName>
        <fullName evidence="2">Uncharacterized protein</fullName>
    </submittedName>
</protein>
<dbReference type="GeneID" id="37060544"/>
<dbReference type="VEuPathDB" id="FungiDB:BO70DRAFT_163650"/>
<keyword evidence="1" id="KW-1133">Transmembrane helix</keyword>
<sequence length="80" mass="8789">MVSMVARMVCCLLGTPRGPARPPRGVLWRGVGEGGGTGTEQTGMFFFLCYCLSFLLDFAFPFIILVRTDARCVTRQYGSC</sequence>
<gene>
    <name evidence="2" type="ORF">BO70DRAFT_163650</name>
</gene>
<feature type="transmembrane region" description="Helical" evidence="1">
    <location>
        <begin position="44"/>
        <end position="66"/>
    </location>
</feature>
<evidence type="ECO:0000313" key="2">
    <source>
        <dbReference type="EMBL" id="PWY89251.1"/>
    </source>
</evidence>
<organism evidence="2 3">
    <name type="scientific">Aspergillus heteromorphus CBS 117.55</name>
    <dbReference type="NCBI Taxonomy" id="1448321"/>
    <lineage>
        <taxon>Eukaryota</taxon>
        <taxon>Fungi</taxon>
        <taxon>Dikarya</taxon>
        <taxon>Ascomycota</taxon>
        <taxon>Pezizomycotina</taxon>
        <taxon>Eurotiomycetes</taxon>
        <taxon>Eurotiomycetidae</taxon>
        <taxon>Eurotiales</taxon>
        <taxon>Aspergillaceae</taxon>
        <taxon>Aspergillus</taxon>
        <taxon>Aspergillus subgen. Circumdati</taxon>
    </lineage>
</organism>
<dbReference type="AlphaFoldDB" id="A0A317WTV8"/>
<reference evidence="2 3" key="1">
    <citation type="submission" date="2016-12" db="EMBL/GenBank/DDBJ databases">
        <title>The genomes of Aspergillus section Nigri reveals drivers in fungal speciation.</title>
        <authorList>
            <consortium name="DOE Joint Genome Institute"/>
            <person name="Vesth T.C."/>
            <person name="Nybo J."/>
            <person name="Theobald S."/>
            <person name="Brandl J."/>
            <person name="Frisvad J.C."/>
            <person name="Nielsen K.F."/>
            <person name="Lyhne E.K."/>
            <person name="Kogle M.E."/>
            <person name="Kuo A."/>
            <person name="Riley R."/>
            <person name="Clum A."/>
            <person name="Nolan M."/>
            <person name="Lipzen A."/>
            <person name="Salamov A."/>
            <person name="Henrissat B."/>
            <person name="Wiebenga A."/>
            <person name="De Vries R.P."/>
            <person name="Grigoriev I.V."/>
            <person name="Mortensen U.H."/>
            <person name="Andersen M.R."/>
            <person name="Baker S.E."/>
        </authorList>
    </citation>
    <scope>NUCLEOTIDE SEQUENCE [LARGE SCALE GENOMIC DNA]</scope>
    <source>
        <strain evidence="2 3">CBS 117.55</strain>
    </source>
</reference>
<dbReference type="RefSeq" id="XP_025402438.1">
    <property type="nucleotide sequence ID" value="XM_025538307.1"/>
</dbReference>
<keyword evidence="1" id="KW-0812">Transmembrane</keyword>
<proteinExistence type="predicted"/>
<dbReference type="EMBL" id="MSFL01000004">
    <property type="protein sequence ID" value="PWY89251.1"/>
    <property type="molecule type" value="Genomic_DNA"/>
</dbReference>
<evidence type="ECO:0000256" key="1">
    <source>
        <dbReference type="SAM" id="Phobius"/>
    </source>
</evidence>
<keyword evidence="1" id="KW-0472">Membrane</keyword>
<name>A0A317WTV8_9EURO</name>
<dbReference type="Proteomes" id="UP000247233">
    <property type="component" value="Unassembled WGS sequence"/>
</dbReference>